<dbReference type="SUPFAM" id="SSF69593">
    <property type="entry name" value="Glycerol-3-phosphate (1)-acyltransferase"/>
    <property type="match status" value="1"/>
</dbReference>
<comment type="caution">
    <text evidence="6">Lacks conserved residue(s) required for the propagation of feature annotation.</text>
</comment>
<protein>
    <submittedName>
        <fullName evidence="10">Glycerol-3-phosphate acyltransferase 1, mitochondrial</fullName>
    </submittedName>
</protein>
<dbReference type="InterPro" id="IPR036046">
    <property type="entry name" value="Acylphosphatase-like_dom_sf"/>
</dbReference>
<evidence type="ECO:0000256" key="5">
    <source>
        <dbReference type="ARBA" id="ARBA00023315"/>
    </source>
</evidence>
<comment type="similarity">
    <text evidence="7">Belongs to the acylphosphatase family.</text>
</comment>
<dbReference type="PROSITE" id="PS51160">
    <property type="entry name" value="ACYLPHOSPHATASE_3"/>
    <property type="match status" value="1"/>
</dbReference>
<dbReference type="Gene3D" id="3.30.70.100">
    <property type="match status" value="1"/>
</dbReference>
<gene>
    <name evidence="10" type="primary">GPAM</name>
    <name evidence="10" type="ORF">GZH46_02141</name>
</gene>
<keyword evidence="5 10" id="KW-0012">Acyltransferase</keyword>
<organism evidence="10 11">
    <name type="scientific">Fragariocoptes setiger</name>
    <dbReference type="NCBI Taxonomy" id="1670756"/>
    <lineage>
        <taxon>Eukaryota</taxon>
        <taxon>Metazoa</taxon>
        <taxon>Ecdysozoa</taxon>
        <taxon>Arthropoda</taxon>
        <taxon>Chelicerata</taxon>
        <taxon>Arachnida</taxon>
        <taxon>Acari</taxon>
        <taxon>Acariformes</taxon>
        <taxon>Trombidiformes</taxon>
        <taxon>Prostigmata</taxon>
        <taxon>Eupodina</taxon>
        <taxon>Eriophyoidea</taxon>
        <taxon>Phytoptidae</taxon>
        <taxon>Fragariocoptes</taxon>
    </lineage>
</organism>
<evidence type="ECO:0000256" key="8">
    <source>
        <dbReference type="SAM" id="MobiDB-lite"/>
    </source>
</evidence>
<dbReference type="InterPro" id="IPR022284">
    <property type="entry name" value="GPAT/DHAPAT"/>
</dbReference>
<comment type="similarity">
    <text evidence="2">Belongs to the GPAT/DAPAT family.</text>
</comment>
<dbReference type="CDD" id="cd07993">
    <property type="entry name" value="LPLAT_DHAPAT-like"/>
    <property type="match status" value="1"/>
</dbReference>
<dbReference type="Proteomes" id="UP000825002">
    <property type="component" value="Unassembled WGS sequence"/>
</dbReference>
<dbReference type="InterPro" id="IPR045520">
    <property type="entry name" value="GPAT/DHAPAT_C"/>
</dbReference>
<accession>A0ABQ7S7D6</accession>
<comment type="subcellular location">
    <subcellularLocation>
        <location evidence="1">Membrane</location>
    </subcellularLocation>
</comment>
<evidence type="ECO:0000256" key="1">
    <source>
        <dbReference type="ARBA" id="ARBA00004370"/>
    </source>
</evidence>
<dbReference type="Pfam" id="PF01553">
    <property type="entry name" value="Acyltransferase"/>
    <property type="match status" value="1"/>
</dbReference>
<dbReference type="Pfam" id="PF19277">
    <property type="entry name" value="GPAT_C"/>
    <property type="match status" value="2"/>
</dbReference>
<name>A0ABQ7S7D6_9ACAR</name>
<sequence length="944" mass="106634">MFKYRSTNTYMTPFVATQVFDSCHKCVPNTHKISEDRRLSSFGCSNILTLPQSQQAPITPGGRNKPSHATRISALVFRAAAWILRKVFSRILTSIQFHKGQIEAIKLVQDKSEHKIPIVYVPMHRSHLDYLLISFILYLNNIQPPLVAAGDNLNITFFGRLMRHLGAFFIRRRLDPVNGNKDFAYRDKLRSYMVKNLAAGNSMEFFIEGGRSRTGKALRPKAGLLSVVINAVLDGSCPDAYIVPVGVTYDRLIEGDFNNEQLGATKVKESFFNAVKAIWKTMHSNHGSVRVDFCSPFSLREYLESARLLQRVNSQNSERDSPSRSTSPSELNTTDMSRCTSHYGLDIVFAGDKRQTIKDLAEHITYEAANSSAVMATQAIAFLFSNKFRQGATLSQLASGLDWLKVKLAANKRCLGFTGDSKCAAMYAIKMMGDQVVQAEYLSKDGVLEGSDTNNNPPSSEDHQLIQTSDVAALIDSIADNPDIYSDSIIFKPNLKHPDVLVLNYCSNNVSSCFVTDSIIAIAFESLAKDKIEPNDSNIFYSMETVRGKRIKVPRSDLIDRAIELAELMQMEFIVAKPCQNLEDLIRGRIDSMIHEEYFLADDPPQNLKRMNYYEIDEDDDYDDGFCDHPSFVHYIVLETRESSLEALQVLKNTLSPFIHSYLLVTESLDQLINCPMQEASFLSRIIAENLHLIQENAIQFRYAPAGRKLRLKLIMHRTRMPTSSTSLYVRRKFFLPSYGSSVAGPGKMSRRLTTTRTPAFATNLMRSSNDLSSSLPNKSFTPNYSKLRTSPSHTSGIVPYTATNQSDEINIAARVNSGGLRVSHNPEMSRHDTHDFNLRMYLTAPPARKLLVQVEFELAGCLHGVYFTKYAKEMSKNLGIKGWMRFTRRGTIEGQVEGEKEKIDQMALWLKLQGSPGSKIEECKFKRWQIIDTYSFRDFSIRF</sequence>
<comment type="caution">
    <text evidence="10">The sequence shown here is derived from an EMBL/GenBank/DDBJ whole genome shotgun (WGS) entry which is preliminary data.</text>
</comment>
<feature type="region of interest" description="Disordered" evidence="8">
    <location>
        <begin position="313"/>
        <end position="337"/>
    </location>
</feature>
<evidence type="ECO:0000256" key="3">
    <source>
        <dbReference type="ARBA" id="ARBA00022679"/>
    </source>
</evidence>
<dbReference type="EMBL" id="JAIFTH010000526">
    <property type="protein sequence ID" value="KAG9509344.1"/>
    <property type="molecule type" value="Genomic_DNA"/>
</dbReference>
<dbReference type="PANTHER" id="PTHR12563">
    <property type="entry name" value="GLYCEROL-3-PHOSPHATE ACYLTRANSFERASE"/>
    <property type="match status" value="1"/>
</dbReference>
<evidence type="ECO:0000259" key="9">
    <source>
        <dbReference type="PROSITE" id="PS51160"/>
    </source>
</evidence>
<dbReference type="Pfam" id="PF00708">
    <property type="entry name" value="Acylphosphatase"/>
    <property type="match status" value="1"/>
</dbReference>
<dbReference type="SMART" id="SM00563">
    <property type="entry name" value="PlsC"/>
    <property type="match status" value="1"/>
</dbReference>
<keyword evidence="3" id="KW-0808">Transferase</keyword>
<dbReference type="GO" id="GO:0016746">
    <property type="term" value="F:acyltransferase activity"/>
    <property type="evidence" value="ECO:0007669"/>
    <property type="project" value="UniProtKB-KW"/>
</dbReference>
<evidence type="ECO:0000256" key="6">
    <source>
        <dbReference type="PROSITE-ProRule" id="PRU00520"/>
    </source>
</evidence>
<evidence type="ECO:0000313" key="10">
    <source>
        <dbReference type="EMBL" id="KAG9509344.1"/>
    </source>
</evidence>
<dbReference type="SUPFAM" id="SSF54975">
    <property type="entry name" value="Acylphosphatase/BLUF domain-like"/>
    <property type="match status" value="1"/>
</dbReference>
<evidence type="ECO:0000313" key="11">
    <source>
        <dbReference type="Proteomes" id="UP000825002"/>
    </source>
</evidence>
<proteinExistence type="inferred from homology"/>
<dbReference type="InterPro" id="IPR041728">
    <property type="entry name" value="GPAT/DHAPAT_LPLAT"/>
</dbReference>
<keyword evidence="11" id="KW-1185">Reference proteome</keyword>
<keyword evidence="4" id="KW-0472">Membrane</keyword>
<dbReference type="InterPro" id="IPR002123">
    <property type="entry name" value="Plipid/glycerol_acylTrfase"/>
</dbReference>
<dbReference type="PRINTS" id="PR00112">
    <property type="entry name" value="ACYLPHPHTASE"/>
</dbReference>
<reference evidence="10 11" key="1">
    <citation type="submission" date="2020-10" db="EMBL/GenBank/DDBJ databases">
        <authorList>
            <person name="Klimov P.B."/>
            <person name="Dyachkov S.M."/>
            <person name="Chetverikov P.E."/>
        </authorList>
    </citation>
    <scope>NUCLEOTIDE SEQUENCE [LARGE SCALE GENOMIC DNA]</scope>
    <source>
        <strain evidence="10">BMOC 18-1129-001#AD2665</strain>
        <tissue evidence="10">Entire mites</tissue>
    </source>
</reference>
<dbReference type="PANTHER" id="PTHR12563:SF23">
    <property type="entry name" value="BCDNA.GH07066"/>
    <property type="match status" value="1"/>
</dbReference>
<evidence type="ECO:0000256" key="7">
    <source>
        <dbReference type="RuleBase" id="RU004168"/>
    </source>
</evidence>
<feature type="domain" description="Acylphosphatase-like" evidence="9">
    <location>
        <begin position="854"/>
        <end position="944"/>
    </location>
</feature>
<evidence type="ECO:0000256" key="4">
    <source>
        <dbReference type="ARBA" id="ARBA00023136"/>
    </source>
</evidence>
<feature type="compositionally biased region" description="Polar residues" evidence="8">
    <location>
        <begin position="323"/>
        <end position="337"/>
    </location>
</feature>
<dbReference type="InterPro" id="IPR001792">
    <property type="entry name" value="Acylphosphatase-like_dom"/>
</dbReference>
<dbReference type="InterPro" id="IPR020456">
    <property type="entry name" value="Acylphosphatase"/>
</dbReference>
<evidence type="ECO:0000256" key="2">
    <source>
        <dbReference type="ARBA" id="ARBA00007937"/>
    </source>
</evidence>